<reference evidence="1 2" key="1">
    <citation type="submission" date="2023-10" db="EMBL/GenBank/DDBJ databases">
        <title>Genomes of two closely related lineages of the louse Polyplax serrata with different host specificities.</title>
        <authorList>
            <person name="Martinu J."/>
            <person name="Tarabai H."/>
            <person name="Stefka J."/>
            <person name="Hypsa V."/>
        </authorList>
    </citation>
    <scope>NUCLEOTIDE SEQUENCE [LARGE SCALE GENOMIC DNA]</scope>
    <source>
        <strain evidence="1">HR10_N</strain>
    </source>
</reference>
<dbReference type="AlphaFoldDB" id="A0AAN8PBP4"/>
<dbReference type="InterPro" id="IPR022048">
    <property type="entry name" value="Envelope_fusion-like"/>
</dbReference>
<protein>
    <submittedName>
        <fullName evidence="1">Uncharacterized protein</fullName>
    </submittedName>
</protein>
<name>A0AAN8PBP4_POLSC</name>
<comment type="caution">
    <text evidence="1">The sequence shown here is derived from an EMBL/GenBank/DDBJ whole genome shotgun (WGS) entry which is preliminary data.</text>
</comment>
<evidence type="ECO:0000313" key="1">
    <source>
        <dbReference type="EMBL" id="KAK6626281.1"/>
    </source>
</evidence>
<proteinExistence type="predicted"/>
<dbReference type="Pfam" id="PF12259">
    <property type="entry name" value="Baculo_F"/>
    <property type="match status" value="1"/>
</dbReference>
<sequence length="146" mass="16241">MMSTEDETYAQVQDLGMCASANTKEYICHPTQIVSSNIKSSCEAPLLTSTSDSCDVKTIAANIEIWHQINPNEWLYALSQPTTVTIMCSESRYRVFTIDSTGPIPLAVLNSFQRSAPDFVASTTEERRTFLNNQDDRRPKVKIAAA</sequence>
<evidence type="ECO:0000313" key="2">
    <source>
        <dbReference type="Proteomes" id="UP001372834"/>
    </source>
</evidence>
<dbReference type="EMBL" id="JAWJWE010000037">
    <property type="protein sequence ID" value="KAK6626281.1"/>
    <property type="molecule type" value="Genomic_DNA"/>
</dbReference>
<accession>A0AAN8PBP4</accession>
<gene>
    <name evidence="1" type="ORF">RUM43_006588</name>
</gene>
<organism evidence="1 2">
    <name type="scientific">Polyplax serrata</name>
    <name type="common">Common mouse louse</name>
    <dbReference type="NCBI Taxonomy" id="468196"/>
    <lineage>
        <taxon>Eukaryota</taxon>
        <taxon>Metazoa</taxon>
        <taxon>Ecdysozoa</taxon>
        <taxon>Arthropoda</taxon>
        <taxon>Hexapoda</taxon>
        <taxon>Insecta</taxon>
        <taxon>Pterygota</taxon>
        <taxon>Neoptera</taxon>
        <taxon>Paraneoptera</taxon>
        <taxon>Psocodea</taxon>
        <taxon>Troctomorpha</taxon>
        <taxon>Phthiraptera</taxon>
        <taxon>Anoplura</taxon>
        <taxon>Polyplacidae</taxon>
        <taxon>Polyplax</taxon>
    </lineage>
</organism>
<dbReference type="Proteomes" id="UP001372834">
    <property type="component" value="Unassembled WGS sequence"/>
</dbReference>